<protein>
    <submittedName>
        <fullName evidence="2">Uncharacterized protein</fullName>
    </submittedName>
</protein>
<feature type="non-terminal residue" evidence="2">
    <location>
        <position position="80"/>
    </location>
</feature>
<evidence type="ECO:0000313" key="2">
    <source>
        <dbReference type="EMBL" id="CAH2218875.1"/>
    </source>
</evidence>
<dbReference type="Proteomes" id="UP001295444">
    <property type="component" value="Chromosome 01"/>
</dbReference>
<feature type="compositionally biased region" description="Basic and acidic residues" evidence="1">
    <location>
        <begin position="21"/>
        <end position="39"/>
    </location>
</feature>
<sequence>MQNLQRNRNRTTKGRGTAPPKTEKKIFRDTEKEHLETGKQNHHRQRNRTTRDRKTEPPETEKQNRQRQTAPPETEKQNHQ</sequence>
<gene>
    <name evidence="2" type="ORF">PECUL_23A037894</name>
</gene>
<evidence type="ECO:0000313" key="3">
    <source>
        <dbReference type="Proteomes" id="UP001295444"/>
    </source>
</evidence>
<keyword evidence="3" id="KW-1185">Reference proteome</keyword>
<dbReference type="EMBL" id="OW240912">
    <property type="protein sequence ID" value="CAH2218875.1"/>
    <property type="molecule type" value="Genomic_DNA"/>
</dbReference>
<feature type="region of interest" description="Disordered" evidence="1">
    <location>
        <begin position="1"/>
        <end position="80"/>
    </location>
</feature>
<dbReference type="AlphaFoldDB" id="A0AAD1QWL2"/>
<proteinExistence type="predicted"/>
<organism evidence="2 3">
    <name type="scientific">Pelobates cultripes</name>
    <name type="common">Western spadefoot toad</name>
    <dbReference type="NCBI Taxonomy" id="61616"/>
    <lineage>
        <taxon>Eukaryota</taxon>
        <taxon>Metazoa</taxon>
        <taxon>Chordata</taxon>
        <taxon>Craniata</taxon>
        <taxon>Vertebrata</taxon>
        <taxon>Euteleostomi</taxon>
        <taxon>Amphibia</taxon>
        <taxon>Batrachia</taxon>
        <taxon>Anura</taxon>
        <taxon>Pelobatoidea</taxon>
        <taxon>Pelobatidae</taxon>
        <taxon>Pelobates</taxon>
    </lineage>
</organism>
<name>A0AAD1QWL2_PELCU</name>
<reference evidence="2" key="1">
    <citation type="submission" date="2022-03" db="EMBL/GenBank/DDBJ databases">
        <authorList>
            <person name="Alioto T."/>
            <person name="Alioto T."/>
            <person name="Gomez Garrido J."/>
        </authorList>
    </citation>
    <scope>NUCLEOTIDE SEQUENCE</scope>
</reference>
<accession>A0AAD1QWL2</accession>
<feature type="compositionally biased region" description="Basic and acidic residues" evidence="1">
    <location>
        <begin position="49"/>
        <end position="64"/>
    </location>
</feature>
<evidence type="ECO:0000256" key="1">
    <source>
        <dbReference type="SAM" id="MobiDB-lite"/>
    </source>
</evidence>